<dbReference type="EMBL" id="CP036275">
    <property type="protein sequence ID" value="QDU38524.1"/>
    <property type="molecule type" value="Genomic_DNA"/>
</dbReference>
<evidence type="ECO:0000256" key="1">
    <source>
        <dbReference type="SAM" id="MobiDB-lite"/>
    </source>
</evidence>
<dbReference type="OrthoDB" id="240021at2"/>
<feature type="compositionally biased region" description="Acidic residues" evidence="1">
    <location>
        <begin position="114"/>
        <end position="127"/>
    </location>
</feature>
<evidence type="ECO:0000313" key="3">
    <source>
        <dbReference type="Proteomes" id="UP000320496"/>
    </source>
</evidence>
<evidence type="ECO:0000313" key="2">
    <source>
        <dbReference type="EMBL" id="QDU38524.1"/>
    </source>
</evidence>
<gene>
    <name evidence="2" type="ORF">Mal4_28530</name>
</gene>
<reference evidence="2 3" key="1">
    <citation type="submission" date="2019-02" db="EMBL/GenBank/DDBJ databases">
        <title>Deep-cultivation of Planctomycetes and their phenomic and genomic characterization uncovers novel biology.</title>
        <authorList>
            <person name="Wiegand S."/>
            <person name="Jogler M."/>
            <person name="Boedeker C."/>
            <person name="Pinto D."/>
            <person name="Vollmers J."/>
            <person name="Rivas-Marin E."/>
            <person name="Kohn T."/>
            <person name="Peeters S.H."/>
            <person name="Heuer A."/>
            <person name="Rast P."/>
            <person name="Oberbeckmann S."/>
            <person name="Bunk B."/>
            <person name="Jeske O."/>
            <person name="Meyerdierks A."/>
            <person name="Storesund J.E."/>
            <person name="Kallscheuer N."/>
            <person name="Luecker S."/>
            <person name="Lage O.M."/>
            <person name="Pohl T."/>
            <person name="Merkel B.J."/>
            <person name="Hornburger P."/>
            <person name="Mueller R.-W."/>
            <person name="Bruemmer F."/>
            <person name="Labrenz M."/>
            <person name="Spormann A.M."/>
            <person name="Op den Camp H."/>
            <person name="Overmann J."/>
            <person name="Amann R."/>
            <person name="Jetten M.S.M."/>
            <person name="Mascher T."/>
            <person name="Medema M.H."/>
            <person name="Devos D.P."/>
            <person name="Kaster A.-K."/>
            <person name="Ovreas L."/>
            <person name="Rohde M."/>
            <person name="Galperin M.Y."/>
            <person name="Jogler C."/>
        </authorList>
    </citation>
    <scope>NUCLEOTIDE SEQUENCE [LARGE SCALE GENOMIC DNA]</scope>
    <source>
        <strain evidence="2 3">Mal4</strain>
    </source>
</reference>
<name>A0A517Z7T6_9PLAN</name>
<proteinExistence type="predicted"/>
<feature type="region of interest" description="Disordered" evidence="1">
    <location>
        <begin position="109"/>
        <end position="134"/>
    </location>
</feature>
<protein>
    <submittedName>
        <fullName evidence="2">Uncharacterized protein</fullName>
    </submittedName>
</protein>
<keyword evidence="3" id="KW-1185">Reference proteome</keyword>
<accession>A0A517Z7T6</accession>
<dbReference type="RefSeq" id="WP_145369797.1">
    <property type="nucleotide sequence ID" value="NZ_CP036275.1"/>
</dbReference>
<dbReference type="AlphaFoldDB" id="A0A517Z7T6"/>
<organism evidence="2 3">
    <name type="scientific">Maioricimonas rarisocia</name>
    <dbReference type="NCBI Taxonomy" id="2528026"/>
    <lineage>
        <taxon>Bacteria</taxon>
        <taxon>Pseudomonadati</taxon>
        <taxon>Planctomycetota</taxon>
        <taxon>Planctomycetia</taxon>
        <taxon>Planctomycetales</taxon>
        <taxon>Planctomycetaceae</taxon>
        <taxon>Maioricimonas</taxon>
    </lineage>
</organism>
<sequence>MTTAELTAATDALIAVAQDPDSEEAAGQEAARAFIEAARHAGVDASNAAILRLSRHFDIEHGGRAAFLALVCGALVEQGCDPDAMAAPMTRRLESLLKSAADLADACRERMPEPDNESDEEETDPQEVFEKTREELSATMQKEAAAWDALETFWRPAIAVYSKSDEARDAARPLRADALRLADWHEAGHWLQQILAVRTNEPILVIEPETQKGILGSITGVVDNFQLNTLIMDAFPRSGLLKLRRVPKRVADIARGDGPQQSNDTVQAVWNLYTWEAIDGQGRLPDLQDDNVSQHWIWNEGIPDDIPCLDGRRVILLGPPSYPRFWQAQRMFAHLRARLDVEHVMSKEEVADWLKVMATAKTG</sequence>
<dbReference type="Proteomes" id="UP000320496">
    <property type="component" value="Chromosome"/>
</dbReference>
<dbReference type="KEGG" id="mri:Mal4_28530"/>